<dbReference type="GO" id="GO:0016829">
    <property type="term" value="F:lyase activity"/>
    <property type="evidence" value="ECO:0007669"/>
    <property type="project" value="UniProtKB-KW"/>
</dbReference>
<evidence type="ECO:0000259" key="9">
    <source>
        <dbReference type="Pfam" id="PF14683"/>
    </source>
</evidence>
<dbReference type="InterPro" id="IPR008979">
    <property type="entry name" value="Galactose-bd-like_sf"/>
</dbReference>
<feature type="chain" id="PRO_5046318103" description="rhamnogalacturonan endolyase" evidence="8">
    <location>
        <begin position="22"/>
        <end position="582"/>
    </location>
</feature>
<feature type="signal peptide" evidence="8">
    <location>
        <begin position="1"/>
        <end position="21"/>
    </location>
</feature>
<keyword evidence="6 8" id="KW-0732">Signal</keyword>
<evidence type="ECO:0000259" key="10">
    <source>
        <dbReference type="Pfam" id="PF14686"/>
    </source>
</evidence>
<dbReference type="CDD" id="cd10316">
    <property type="entry name" value="RGL4_M"/>
    <property type="match status" value="1"/>
</dbReference>
<sequence length="582" mass="64327">MNRLKRLLHVLPLLCPLLAAAGVSLEVEGLESRFDNGHLRVVFGPDASARSVTLDGQPLIADYSGAMADSARKRSGYLDYHSGRATPFHPARLMLIERTPQFAHVAYLPDAGEPLQLEYHLTMRDGLNALQSWVIARNAGSAPLRVSELRSVWRFDASLLDRAFNGERDMQPPLYASLERMPKLQDETWTLPDGSVYSKYDLAGYPRRAPFWGVHGHGYGAWLLSPGRDYYSGDDLKQDLLVHQDAIVLNYLTGAHFGTPDLVAPPGWEKFYGPWLMYFNQGDAESMKADAARQAREAAREWPDARVRDARYPLQRASLSGHLVLPAGPARRYTLQLWSEATATPEDQTLGYFYATQADTAGRFRFEGVRPGHYRLAVRSDEGAPVLTAATRELDLAAGEQTLSAIALQPAGTLLWAIGDADRRASGFRFADQPRANHWHREVPADLDFVVGRSNPSTDWYFAQTRPGRWNIRFDTADAPCPCRLDIDLAAASHSGMNQPSSPVLAVELDGQTLALIRHDNDKSIYRHAMTGGHGYHHRFEIPADRLGAGAHSLSLVLKGGAVMYDSLSLSRSPAADTPLAP</sequence>
<name>A0ABV2CTA0_9RHOO</name>
<dbReference type="EMBL" id="JBEWLZ010000008">
    <property type="protein sequence ID" value="MET1490992.1"/>
    <property type="molecule type" value="Genomic_DNA"/>
</dbReference>
<accession>A0ABV2CTA0</accession>
<reference evidence="11 12" key="1">
    <citation type="submission" date="2024-07" db="EMBL/GenBank/DDBJ databases">
        <title>Uliginosibacterium paludis KCTC:42655.</title>
        <authorList>
            <person name="Kim M.K."/>
        </authorList>
    </citation>
    <scope>NUCLEOTIDE SEQUENCE [LARGE SCALE GENOMIC DNA]</scope>
    <source>
        <strain evidence="11 12">KCTC 42655</strain>
    </source>
</reference>
<evidence type="ECO:0000313" key="11">
    <source>
        <dbReference type="EMBL" id="MET1490992.1"/>
    </source>
</evidence>
<dbReference type="InterPro" id="IPR011013">
    <property type="entry name" value="Gal_mutarotase_sf_dom"/>
</dbReference>
<comment type="similarity">
    <text evidence="3">Belongs to the polysaccharide lyase 4 family.</text>
</comment>
<dbReference type="Pfam" id="PF14686">
    <property type="entry name" value="fn3_3"/>
    <property type="match status" value="1"/>
</dbReference>
<keyword evidence="5" id="KW-0964">Secreted</keyword>
<dbReference type="InterPro" id="IPR013784">
    <property type="entry name" value="Carb-bd-like_fold"/>
</dbReference>
<dbReference type="SUPFAM" id="SSF49452">
    <property type="entry name" value="Starch-binding domain-like"/>
    <property type="match status" value="1"/>
</dbReference>
<dbReference type="EC" id="4.2.2.23" evidence="4"/>
<evidence type="ECO:0000256" key="7">
    <source>
        <dbReference type="ARBA" id="ARBA00023239"/>
    </source>
</evidence>
<evidence type="ECO:0000313" key="12">
    <source>
        <dbReference type="Proteomes" id="UP001548590"/>
    </source>
</evidence>
<gene>
    <name evidence="11" type="ORF">ABVT11_14230</name>
</gene>
<evidence type="ECO:0000256" key="8">
    <source>
        <dbReference type="SAM" id="SignalP"/>
    </source>
</evidence>
<dbReference type="Gene3D" id="2.70.98.10">
    <property type="match status" value="1"/>
</dbReference>
<dbReference type="InterPro" id="IPR029413">
    <property type="entry name" value="RG-lyase_II"/>
</dbReference>
<dbReference type="SUPFAM" id="SSF74650">
    <property type="entry name" value="Galactose mutarotase-like"/>
    <property type="match status" value="1"/>
</dbReference>
<evidence type="ECO:0000256" key="5">
    <source>
        <dbReference type="ARBA" id="ARBA00022525"/>
    </source>
</evidence>
<feature type="domain" description="Rhamnogalacturonan lyase" evidence="9">
    <location>
        <begin position="415"/>
        <end position="570"/>
    </location>
</feature>
<comment type="caution">
    <text evidence="11">The sequence shown here is derived from an EMBL/GenBank/DDBJ whole genome shotgun (WGS) entry which is preliminary data.</text>
</comment>
<comment type="subcellular location">
    <subcellularLocation>
        <location evidence="2">Secreted</location>
    </subcellularLocation>
</comment>
<dbReference type="SUPFAM" id="SSF49785">
    <property type="entry name" value="Galactose-binding domain-like"/>
    <property type="match status" value="1"/>
</dbReference>
<dbReference type="Gene3D" id="2.60.120.260">
    <property type="entry name" value="Galactose-binding domain-like"/>
    <property type="match status" value="1"/>
</dbReference>
<dbReference type="InterPro" id="IPR051850">
    <property type="entry name" value="Polysacch_Lyase_4"/>
</dbReference>
<dbReference type="Gene3D" id="2.60.40.1120">
    <property type="entry name" value="Carboxypeptidase-like, regulatory domain"/>
    <property type="match status" value="1"/>
</dbReference>
<feature type="domain" description="Rhamnogalacturonan lyase" evidence="10">
    <location>
        <begin position="346"/>
        <end position="382"/>
    </location>
</feature>
<keyword evidence="12" id="KW-1185">Reference proteome</keyword>
<evidence type="ECO:0000256" key="1">
    <source>
        <dbReference type="ARBA" id="ARBA00001324"/>
    </source>
</evidence>
<dbReference type="PANTHER" id="PTHR32018:SF1">
    <property type="entry name" value="RHAMNOGALACTURONAN ENDOLYASE"/>
    <property type="match status" value="1"/>
</dbReference>
<comment type="catalytic activity">
    <reaction evidence="1">
        <text>Endotype eliminative cleavage of L-alpha-rhamnopyranosyl-(1-&gt;4)-alpha-D-galactopyranosyluronic acid bonds of rhamnogalacturonan I domains in ramified hairy regions of pectin leaving L-rhamnopyranose at the reducing end and 4-deoxy-4,5-unsaturated D-galactopyranosyluronic acid at the non-reducing end.</text>
        <dbReference type="EC" id="4.2.2.23"/>
    </reaction>
</comment>
<dbReference type="PANTHER" id="PTHR32018">
    <property type="entry name" value="RHAMNOGALACTURONATE LYASE FAMILY PROTEIN"/>
    <property type="match status" value="1"/>
</dbReference>
<dbReference type="InterPro" id="IPR014718">
    <property type="entry name" value="GH-type_carb-bd"/>
</dbReference>
<protein>
    <recommendedName>
        <fullName evidence="4">rhamnogalacturonan endolyase</fullName>
        <ecNumber evidence="4">4.2.2.23</ecNumber>
    </recommendedName>
</protein>
<evidence type="ECO:0000256" key="2">
    <source>
        <dbReference type="ARBA" id="ARBA00004613"/>
    </source>
</evidence>
<dbReference type="CDD" id="cd10320">
    <property type="entry name" value="RGL4_N"/>
    <property type="match status" value="1"/>
</dbReference>
<proteinExistence type="inferred from homology"/>
<evidence type="ECO:0000256" key="3">
    <source>
        <dbReference type="ARBA" id="ARBA00010418"/>
    </source>
</evidence>
<evidence type="ECO:0000256" key="6">
    <source>
        <dbReference type="ARBA" id="ARBA00022729"/>
    </source>
</evidence>
<dbReference type="InterPro" id="IPR029411">
    <property type="entry name" value="RG-lyase_III"/>
</dbReference>
<dbReference type="RefSeq" id="WP_345930112.1">
    <property type="nucleotide sequence ID" value="NZ_JBDIVF010000014.1"/>
</dbReference>
<dbReference type="CDD" id="cd10317">
    <property type="entry name" value="RGL4_C"/>
    <property type="match status" value="1"/>
</dbReference>
<dbReference type="Pfam" id="PF14683">
    <property type="entry name" value="CBM-like"/>
    <property type="match status" value="1"/>
</dbReference>
<dbReference type="Proteomes" id="UP001548590">
    <property type="component" value="Unassembled WGS sequence"/>
</dbReference>
<keyword evidence="7 11" id="KW-0456">Lyase</keyword>
<organism evidence="11 12">
    <name type="scientific">Uliginosibacterium paludis</name>
    <dbReference type="NCBI Taxonomy" id="1615952"/>
    <lineage>
        <taxon>Bacteria</taxon>
        <taxon>Pseudomonadati</taxon>
        <taxon>Pseudomonadota</taxon>
        <taxon>Betaproteobacteria</taxon>
        <taxon>Rhodocyclales</taxon>
        <taxon>Zoogloeaceae</taxon>
        <taxon>Uliginosibacterium</taxon>
    </lineage>
</organism>
<evidence type="ECO:0000256" key="4">
    <source>
        <dbReference type="ARBA" id="ARBA00012437"/>
    </source>
</evidence>